<dbReference type="OrthoDB" id="742238at2"/>
<proteinExistence type="predicted"/>
<dbReference type="SMART" id="SM00345">
    <property type="entry name" value="HTH_GNTR"/>
    <property type="match status" value="1"/>
</dbReference>
<evidence type="ECO:0000313" key="5">
    <source>
        <dbReference type="EMBL" id="PZX15313.1"/>
    </source>
</evidence>
<dbReference type="AlphaFoldDB" id="A0A2W7N6H5"/>
<dbReference type="RefSeq" id="WP_111445997.1">
    <property type="nucleotide sequence ID" value="NZ_QKZK01000016.1"/>
</dbReference>
<keyword evidence="6" id="KW-1185">Reference proteome</keyword>
<evidence type="ECO:0000313" key="6">
    <source>
        <dbReference type="Proteomes" id="UP000249239"/>
    </source>
</evidence>
<evidence type="ECO:0000256" key="3">
    <source>
        <dbReference type="ARBA" id="ARBA00023163"/>
    </source>
</evidence>
<dbReference type="InterPro" id="IPR036390">
    <property type="entry name" value="WH_DNA-bd_sf"/>
</dbReference>
<dbReference type="Gene3D" id="1.10.10.10">
    <property type="entry name" value="Winged helix-like DNA-binding domain superfamily/Winged helix DNA-binding domain"/>
    <property type="match status" value="1"/>
</dbReference>
<dbReference type="EMBL" id="QKZK01000016">
    <property type="protein sequence ID" value="PZX15313.1"/>
    <property type="molecule type" value="Genomic_DNA"/>
</dbReference>
<dbReference type="SUPFAM" id="SSF53822">
    <property type="entry name" value="Periplasmic binding protein-like I"/>
    <property type="match status" value="1"/>
</dbReference>
<dbReference type="Proteomes" id="UP000249239">
    <property type="component" value="Unassembled WGS sequence"/>
</dbReference>
<dbReference type="PANTHER" id="PTHR38445">
    <property type="entry name" value="HTH-TYPE TRANSCRIPTIONAL REPRESSOR YTRA"/>
    <property type="match status" value="1"/>
</dbReference>
<name>A0A2W7N6H5_9BACT</name>
<gene>
    <name evidence="5" type="ORF">LX69_02150</name>
</gene>
<evidence type="ECO:0000256" key="1">
    <source>
        <dbReference type="ARBA" id="ARBA00023015"/>
    </source>
</evidence>
<organism evidence="5 6">
    <name type="scientific">Breznakibacter xylanolyticus</name>
    <dbReference type="NCBI Taxonomy" id="990"/>
    <lineage>
        <taxon>Bacteria</taxon>
        <taxon>Pseudomonadati</taxon>
        <taxon>Bacteroidota</taxon>
        <taxon>Bacteroidia</taxon>
        <taxon>Marinilabiliales</taxon>
        <taxon>Marinilabiliaceae</taxon>
        <taxon>Breznakibacter</taxon>
    </lineage>
</organism>
<keyword evidence="1" id="KW-0805">Transcription regulation</keyword>
<evidence type="ECO:0000256" key="2">
    <source>
        <dbReference type="ARBA" id="ARBA00023125"/>
    </source>
</evidence>
<dbReference type="Pfam" id="PF13377">
    <property type="entry name" value="Peripla_BP_3"/>
    <property type="match status" value="1"/>
</dbReference>
<dbReference type="Gene3D" id="3.40.50.2300">
    <property type="match status" value="2"/>
</dbReference>
<dbReference type="InterPro" id="IPR028082">
    <property type="entry name" value="Peripla_BP_I"/>
</dbReference>
<keyword evidence="2 5" id="KW-0238">DNA-binding</keyword>
<dbReference type="GO" id="GO:0003700">
    <property type="term" value="F:DNA-binding transcription factor activity"/>
    <property type="evidence" value="ECO:0007669"/>
    <property type="project" value="InterPro"/>
</dbReference>
<dbReference type="Pfam" id="PF00392">
    <property type="entry name" value="GntR"/>
    <property type="match status" value="1"/>
</dbReference>
<dbReference type="InterPro" id="IPR000524">
    <property type="entry name" value="Tscrpt_reg_HTH_GntR"/>
</dbReference>
<dbReference type="SUPFAM" id="SSF46785">
    <property type="entry name" value="Winged helix' DNA-binding domain"/>
    <property type="match status" value="1"/>
</dbReference>
<comment type="caution">
    <text evidence="5">The sequence shown here is derived from an EMBL/GenBank/DDBJ whole genome shotgun (WGS) entry which is preliminary data.</text>
</comment>
<keyword evidence="3" id="KW-0804">Transcription</keyword>
<dbReference type="CDD" id="cd07377">
    <property type="entry name" value="WHTH_GntR"/>
    <property type="match status" value="1"/>
</dbReference>
<accession>A0A2W7N6H5</accession>
<dbReference type="InterPro" id="IPR036388">
    <property type="entry name" value="WH-like_DNA-bd_sf"/>
</dbReference>
<evidence type="ECO:0000259" key="4">
    <source>
        <dbReference type="PROSITE" id="PS50949"/>
    </source>
</evidence>
<reference evidence="5 6" key="1">
    <citation type="submission" date="2018-06" db="EMBL/GenBank/DDBJ databases">
        <title>Genomic Encyclopedia of Archaeal and Bacterial Type Strains, Phase II (KMG-II): from individual species to whole genera.</title>
        <authorList>
            <person name="Goeker M."/>
        </authorList>
    </citation>
    <scope>NUCLEOTIDE SEQUENCE [LARGE SCALE GENOMIC DNA]</scope>
    <source>
        <strain evidence="5 6">DSM 6779</strain>
    </source>
</reference>
<dbReference type="PANTHER" id="PTHR38445:SF10">
    <property type="entry name" value="GNTR-FAMILY TRANSCRIPTIONAL REGULATOR"/>
    <property type="match status" value="1"/>
</dbReference>
<feature type="domain" description="HTH gntR-type" evidence="4">
    <location>
        <begin position="14"/>
        <end position="82"/>
    </location>
</feature>
<dbReference type="PROSITE" id="PS50949">
    <property type="entry name" value="HTH_GNTR"/>
    <property type="match status" value="1"/>
</dbReference>
<dbReference type="GO" id="GO:0003677">
    <property type="term" value="F:DNA binding"/>
    <property type="evidence" value="ECO:0007669"/>
    <property type="project" value="UniProtKB-KW"/>
</dbReference>
<sequence length="331" mass="38317">MEQFIPVIDETSGTPKFIQLVDSIEYAIRSNVLEMGDPLPSVNFLIKKCKLSRDTVFKAYSELKDRGLVESVPNKGYYVAREVSKVFLFLDTFKAYKEVLYGAFRKALPQGYSVDLHFHHYNIRVFEDIIRHSIGKYSHYIVMNFDHPDMKRIVGQIDPERLLIIDWNIHVQPNQSFVCQNFGSALYDNLVEHIGQVQKYQRFIYVYPEFTYHPKESIQYFQKFCDDEGITGEVLYDADALNPREGDLYLMVSDRTLAMLLDKASDRNLVVGQNLGIISYNDTPMKRFVKEGITVLTTDFNKMGEKAAEFVFSGNKMREVIDTKMVVRASL</sequence>
<protein>
    <submittedName>
        <fullName evidence="5">DNA-binding transcriptional regulator YhcF (GntR family)</fullName>
    </submittedName>
</protein>
<dbReference type="InterPro" id="IPR046335">
    <property type="entry name" value="LacI/GalR-like_sensor"/>
</dbReference>